<dbReference type="PANTHER" id="PTHR38103:SF1">
    <property type="entry name" value="RECOMBINATION-ASSOCIATED PROTEIN RDGC"/>
    <property type="match status" value="1"/>
</dbReference>
<dbReference type="GO" id="GO:0000018">
    <property type="term" value="P:regulation of DNA recombination"/>
    <property type="evidence" value="ECO:0007669"/>
    <property type="project" value="TreeGrafter"/>
</dbReference>
<keyword evidence="4 6" id="KW-0963">Cytoplasm</keyword>
<sequence>MPDAMWFKNLKIYRLSAPWALNGDQLEECLARFAYQGGNNLEMQSLGWISPRENGLLAHTLNGQILLTLRAEKKLLPTTVVNQVAKARAQEIEEQQGYKPGRKQMKEIKERVTDELLPKAFSIYRDTRVWIDTVNHWLVIDAAASAKADEVIGLLVKTIDPLPLDNLYVEQSPAAAMTGWLAADEAPANFSIDQDTELRASGESRAAIRYVKHSIDVDDVRRHIQSGKQCTRLAMTWADRVSFVLTESLDVKRVAPLDVLKENPDAATQNDDEKFDSDMTLMTGEVAKLLAELVDSLGGEKRV</sequence>
<dbReference type="NCBIfam" id="NF001464">
    <property type="entry name" value="PRK00321.1-5"/>
    <property type="match status" value="1"/>
</dbReference>
<evidence type="ECO:0000256" key="1">
    <source>
        <dbReference type="ARBA" id="ARBA00004453"/>
    </source>
</evidence>
<organism evidence="7">
    <name type="scientific">Bordetella bronchiseptica</name>
    <name type="common">Alcaligenes bronchisepticus</name>
    <dbReference type="NCBI Taxonomy" id="518"/>
    <lineage>
        <taxon>Bacteria</taxon>
        <taxon>Pseudomonadati</taxon>
        <taxon>Pseudomonadota</taxon>
        <taxon>Betaproteobacteria</taxon>
        <taxon>Burkholderiales</taxon>
        <taxon>Alcaligenaceae</taxon>
        <taxon>Bordetella</taxon>
    </lineage>
</organism>
<comment type="similarity">
    <text evidence="2 6">Belongs to the RdgC family.</text>
</comment>
<dbReference type="PANTHER" id="PTHR38103">
    <property type="entry name" value="RECOMBINATION-ASSOCIATED PROTEIN RDGC"/>
    <property type="match status" value="1"/>
</dbReference>
<evidence type="ECO:0000313" key="7">
    <source>
        <dbReference type="EMBL" id="QHR84820.1"/>
    </source>
</evidence>
<dbReference type="GO" id="GO:0006310">
    <property type="term" value="P:DNA recombination"/>
    <property type="evidence" value="ECO:0007669"/>
    <property type="project" value="UniProtKB-UniRule"/>
</dbReference>
<protein>
    <recommendedName>
        <fullName evidence="3 6">Recombination-associated protein RdgC</fullName>
    </recommendedName>
</protein>
<dbReference type="EMBL" id="MN660071">
    <property type="protein sequence ID" value="QHR84820.1"/>
    <property type="molecule type" value="Genomic_DNA"/>
</dbReference>
<gene>
    <name evidence="6" type="primary">rdgC</name>
</gene>
<dbReference type="GO" id="GO:0003690">
    <property type="term" value="F:double-stranded DNA binding"/>
    <property type="evidence" value="ECO:0007669"/>
    <property type="project" value="TreeGrafter"/>
</dbReference>
<name>A0A6B9XKV9_BORBO</name>
<keyword evidence="5 6" id="KW-0233">DNA recombination</keyword>
<comment type="function">
    <text evidence="6">May be involved in recombination.</text>
</comment>
<dbReference type="HAMAP" id="MF_00194">
    <property type="entry name" value="RdgC"/>
    <property type="match status" value="1"/>
</dbReference>
<evidence type="ECO:0000256" key="3">
    <source>
        <dbReference type="ARBA" id="ARBA00022296"/>
    </source>
</evidence>
<accession>A0A6B9XKV9</accession>
<dbReference type="GO" id="GO:0005737">
    <property type="term" value="C:cytoplasm"/>
    <property type="evidence" value="ECO:0007669"/>
    <property type="project" value="UniProtKB-UniRule"/>
</dbReference>
<comment type="subcellular location">
    <subcellularLocation>
        <location evidence="1 6">Cytoplasm</location>
        <location evidence="1 6">Nucleoid</location>
    </subcellularLocation>
</comment>
<evidence type="ECO:0000256" key="5">
    <source>
        <dbReference type="ARBA" id="ARBA00023172"/>
    </source>
</evidence>
<evidence type="ECO:0000256" key="6">
    <source>
        <dbReference type="HAMAP-Rule" id="MF_00194"/>
    </source>
</evidence>
<dbReference type="Pfam" id="PF04381">
    <property type="entry name" value="RdgC"/>
    <property type="match status" value="1"/>
</dbReference>
<dbReference type="AlphaFoldDB" id="A0A6B9XKV9"/>
<proteinExistence type="inferred from homology"/>
<dbReference type="InterPro" id="IPR007476">
    <property type="entry name" value="RdgC"/>
</dbReference>
<evidence type="ECO:0000256" key="2">
    <source>
        <dbReference type="ARBA" id="ARBA00008657"/>
    </source>
</evidence>
<dbReference type="GO" id="GO:0043590">
    <property type="term" value="C:bacterial nucleoid"/>
    <property type="evidence" value="ECO:0007669"/>
    <property type="project" value="TreeGrafter"/>
</dbReference>
<reference evidence="7" key="1">
    <citation type="submission" date="2019-11" db="EMBL/GenBank/DDBJ databases">
        <title>Specific Integration of Temperate Phages Decrease the Pathogenicity of Their Host Bacteria.</title>
        <authorList>
            <person name="Chen Y."/>
            <person name="Yang L."/>
            <person name="Wu B."/>
            <person name="Tao P."/>
        </authorList>
    </citation>
    <scope>NUCLEOTIDE SEQUENCE</scope>
    <source>
        <strain evidence="7">Bb01</strain>
    </source>
</reference>
<evidence type="ECO:0000256" key="4">
    <source>
        <dbReference type="ARBA" id="ARBA00022490"/>
    </source>
</evidence>
<dbReference type="NCBIfam" id="NF001463">
    <property type="entry name" value="PRK00321.1-4"/>
    <property type="match status" value="1"/>
</dbReference>